<feature type="region of interest" description="Disordered" evidence="1">
    <location>
        <begin position="205"/>
        <end position="245"/>
    </location>
</feature>
<dbReference type="Proteomes" id="UP000291116">
    <property type="component" value="Unassembled WGS sequence"/>
</dbReference>
<feature type="region of interest" description="Disordered" evidence="1">
    <location>
        <begin position="259"/>
        <end position="302"/>
    </location>
</feature>
<proteinExistence type="predicted"/>
<dbReference type="PANTHER" id="PTHR12292">
    <property type="entry name" value="RWD DOMAIN-CONTAINING PROTEIN"/>
    <property type="match status" value="1"/>
</dbReference>
<organism evidence="3 4">
    <name type="scientific">Pseudo-nitzschia multistriata</name>
    <dbReference type="NCBI Taxonomy" id="183589"/>
    <lineage>
        <taxon>Eukaryota</taxon>
        <taxon>Sar</taxon>
        <taxon>Stramenopiles</taxon>
        <taxon>Ochrophyta</taxon>
        <taxon>Bacillariophyta</taxon>
        <taxon>Bacillariophyceae</taxon>
        <taxon>Bacillariophycidae</taxon>
        <taxon>Bacillariales</taxon>
        <taxon>Bacillariaceae</taxon>
        <taxon>Pseudo-nitzschia</taxon>
    </lineage>
</organism>
<evidence type="ECO:0000313" key="4">
    <source>
        <dbReference type="Proteomes" id="UP000291116"/>
    </source>
</evidence>
<feature type="compositionally biased region" description="Acidic residues" evidence="1">
    <location>
        <begin position="262"/>
        <end position="302"/>
    </location>
</feature>
<dbReference type="AlphaFoldDB" id="A0A448ZH60"/>
<accession>A0A448ZH60</accession>
<dbReference type="Gene3D" id="3.10.110.10">
    <property type="entry name" value="Ubiquitin Conjugating Enzyme"/>
    <property type="match status" value="1"/>
</dbReference>
<dbReference type="SMART" id="SM00591">
    <property type="entry name" value="RWD"/>
    <property type="match status" value="1"/>
</dbReference>
<keyword evidence="4" id="KW-1185">Reference proteome</keyword>
<dbReference type="InterPro" id="IPR006575">
    <property type="entry name" value="RWD_dom"/>
</dbReference>
<dbReference type="CDD" id="cd23823">
    <property type="entry name" value="RWD_GCN2"/>
    <property type="match status" value="1"/>
</dbReference>
<evidence type="ECO:0000256" key="1">
    <source>
        <dbReference type="SAM" id="MobiDB-lite"/>
    </source>
</evidence>
<dbReference type="OrthoDB" id="277175at2759"/>
<sequence>MSEELREEQEMEAEALEAIFDDCLEIISSEQPFEWAVDLYPEQLAADEEDEDAPQNHVGVKVVAKIPLDYPEESLPEFNIKVLKGLTEEHEQELLELANEEAENNRGMPVVYAVCERLREWLLENNQKGMDDRSMYTLMLKRQKEEKRDEEKAKQVYEAQKKKEEMTQAESEELAVRRRRAEGTPVTDETFAEWRDKFNAEMEELKAQQKAEASADTRKKGGAKGAVKEVDKSGRLTGYQHFTDKTGGTLNIEAMEAAAENAQEDINEDLFDVSDDDFDDLDDMDFDSSDEEDEDEDEEPDI</sequence>
<reference evidence="3 4" key="1">
    <citation type="submission" date="2019-01" db="EMBL/GenBank/DDBJ databases">
        <authorList>
            <person name="Ferrante I. M."/>
        </authorList>
    </citation>
    <scope>NUCLEOTIDE SEQUENCE [LARGE SCALE GENOMIC DNA]</scope>
    <source>
        <strain evidence="3 4">B856</strain>
    </source>
</reference>
<dbReference type="SUPFAM" id="SSF54495">
    <property type="entry name" value="UBC-like"/>
    <property type="match status" value="1"/>
</dbReference>
<dbReference type="EMBL" id="CAACVS010000346">
    <property type="protein sequence ID" value="VEU41365.1"/>
    <property type="molecule type" value="Genomic_DNA"/>
</dbReference>
<dbReference type="InterPro" id="IPR016135">
    <property type="entry name" value="UBQ-conjugating_enzyme/RWD"/>
</dbReference>
<gene>
    <name evidence="3" type="ORF">PSNMU_V1.4_AUG-EV-PASAV3_0082860</name>
</gene>
<feature type="region of interest" description="Disordered" evidence="1">
    <location>
        <begin position="159"/>
        <end position="184"/>
    </location>
</feature>
<name>A0A448ZH60_9STRA</name>
<dbReference type="Pfam" id="PF05773">
    <property type="entry name" value="RWD"/>
    <property type="match status" value="1"/>
</dbReference>
<dbReference type="PROSITE" id="PS50908">
    <property type="entry name" value="RWD"/>
    <property type="match status" value="1"/>
</dbReference>
<protein>
    <recommendedName>
        <fullName evidence="2">RWD domain-containing protein</fullName>
    </recommendedName>
</protein>
<evidence type="ECO:0000313" key="3">
    <source>
        <dbReference type="EMBL" id="VEU41365.1"/>
    </source>
</evidence>
<evidence type="ECO:0000259" key="2">
    <source>
        <dbReference type="PROSITE" id="PS50908"/>
    </source>
</evidence>
<dbReference type="InterPro" id="IPR040213">
    <property type="entry name" value="GIR2-like"/>
</dbReference>
<feature type="domain" description="RWD" evidence="2">
    <location>
        <begin position="11"/>
        <end position="125"/>
    </location>
</feature>
<feature type="compositionally biased region" description="Basic and acidic residues" evidence="1">
    <location>
        <begin position="205"/>
        <end position="219"/>
    </location>
</feature>